<dbReference type="Pfam" id="PF08393">
    <property type="entry name" value="DHC_N2"/>
    <property type="match status" value="1"/>
</dbReference>
<evidence type="ECO:0000256" key="12">
    <source>
        <dbReference type="ARBA" id="ARBA00023273"/>
    </source>
</evidence>
<dbReference type="SUPFAM" id="SSF52540">
    <property type="entry name" value="P-loop containing nucleoside triphosphate hydrolases"/>
    <property type="match status" value="4"/>
</dbReference>
<dbReference type="FunFam" id="3.40.50.300:FF:000063">
    <property type="entry name" value="dynein heavy chain 6, axonemal"/>
    <property type="match status" value="1"/>
</dbReference>
<keyword evidence="10" id="KW-0505">Motor protein</keyword>
<evidence type="ECO:0000256" key="6">
    <source>
        <dbReference type="ARBA" id="ARBA00022840"/>
    </source>
</evidence>
<evidence type="ECO:0000256" key="10">
    <source>
        <dbReference type="ARBA" id="ARBA00023175"/>
    </source>
</evidence>
<dbReference type="InterPro" id="IPR013602">
    <property type="entry name" value="Dynein_heavy_linker"/>
</dbReference>
<dbReference type="InterPro" id="IPR041658">
    <property type="entry name" value="AAA_lid_11"/>
</dbReference>
<dbReference type="Pfam" id="PF12780">
    <property type="entry name" value="AAA_8"/>
    <property type="match status" value="1"/>
</dbReference>
<evidence type="ECO:0000256" key="4">
    <source>
        <dbReference type="ARBA" id="ARBA00022701"/>
    </source>
</evidence>
<dbReference type="InterPro" id="IPR035699">
    <property type="entry name" value="AAA_6"/>
</dbReference>
<dbReference type="Pfam" id="PF18198">
    <property type="entry name" value="AAA_lid_11"/>
    <property type="match status" value="1"/>
</dbReference>
<dbReference type="Gene3D" id="1.20.920.20">
    <property type="match status" value="1"/>
</dbReference>
<dbReference type="InterPro" id="IPR041228">
    <property type="entry name" value="Dynein_C"/>
</dbReference>
<dbReference type="Gene3D" id="1.20.58.1120">
    <property type="match status" value="1"/>
</dbReference>
<dbReference type="Pfam" id="PF22597">
    <property type="entry name" value="DYN_lid"/>
    <property type="match status" value="1"/>
</dbReference>
<feature type="coiled-coil region" evidence="13">
    <location>
        <begin position="2621"/>
        <end position="2704"/>
    </location>
</feature>
<evidence type="ECO:0000256" key="7">
    <source>
        <dbReference type="ARBA" id="ARBA00023017"/>
    </source>
</evidence>
<gene>
    <name evidence="16" type="ORF">PV328_000464</name>
</gene>
<dbReference type="InterPro" id="IPR041466">
    <property type="entry name" value="Dynein_AAA5_ext"/>
</dbReference>
<keyword evidence="12" id="KW-0966">Cell projection</keyword>
<dbReference type="SMART" id="SM00382">
    <property type="entry name" value="AAA"/>
    <property type="match status" value="3"/>
</dbReference>
<dbReference type="InterPro" id="IPR004273">
    <property type="entry name" value="Dynein_heavy_D6_P-loop"/>
</dbReference>
<dbReference type="Pfam" id="PF03028">
    <property type="entry name" value="Dynein_heavy"/>
    <property type="match status" value="1"/>
</dbReference>
<name>A0AA39FUY4_9HYME</name>
<dbReference type="Pfam" id="PF12781">
    <property type="entry name" value="AAA_9"/>
    <property type="match status" value="1"/>
</dbReference>
<dbReference type="Pfam" id="PF12775">
    <property type="entry name" value="AAA_7"/>
    <property type="match status" value="1"/>
</dbReference>
<dbReference type="Gene3D" id="1.10.8.710">
    <property type="match status" value="1"/>
</dbReference>
<dbReference type="FunFam" id="3.40.50.300:FF:001145">
    <property type="entry name" value="Putative dynein heavy chain"/>
    <property type="match status" value="1"/>
</dbReference>
<dbReference type="FunFam" id="3.10.490.20:FF:000005">
    <property type="entry name" value="Dynein axonemal heavy chain 6"/>
    <property type="match status" value="1"/>
</dbReference>
<dbReference type="InterPro" id="IPR043160">
    <property type="entry name" value="Dynein_C_barrel"/>
</dbReference>
<dbReference type="FunFam" id="1.20.920.20:FF:000001">
    <property type="entry name" value="dynein heavy chain 2, axonemal"/>
    <property type="match status" value="1"/>
</dbReference>
<dbReference type="Pfam" id="PF17852">
    <property type="entry name" value="Dynein_AAA_lid"/>
    <property type="match status" value="1"/>
</dbReference>
<evidence type="ECO:0000256" key="2">
    <source>
        <dbReference type="ARBA" id="ARBA00008887"/>
    </source>
</evidence>
<dbReference type="GO" id="GO:0008569">
    <property type="term" value="F:minus-end-directed microtubule motor activity"/>
    <property type="evidence" value="ECO:0007669"/>
    <property type="project" value="InterPro"/>
</dbReference>
<dbReference type="InterPro" id="IPR043157">
    <property type="entry name" value="Dynein_AAA1S"/>
</dbReference>
<keyword evidence="9" id="KW-0969">Cilium</keyword>
<dbReference type="Pfam" id="PF12777">
    <property type="entry name" value="MT"/>
    <property type="match status" value="1"/>
</dbReference>
<sequence>MFNKSPKRGSKCYPNSPKPKTRKIQVTPKQEEILPKKEERPEIVDQLKLIEKLGQQSDGQFYYMIYAVGRSLSSVFFDYSFMDATIVQNLTLFDFSELQLGKLENVRRKLDKLREDVTNITYEACIKALHEVGYTIDDSNITIDQTAYGKLGRLATEFEMPNDDFLQMSFIEQVSKREKCRRLSCFLHLIDYIIVVVMRDLLGNTYSEFMTILEGHTNFLPSKDQLSNPGMDIVIEDPRPNNSPYKTPYFNVDVILSNEGKIVLDPSNDVFQHVISTVRKMWEENLDGIKPLLLDSRFQCFTRPMINREIEKYRLCGDPPQILVIVKNDPIIQEYIKQVEELLKLNMSRVRYYCQRFINIEEFYNEDKKLNRDVIQKNEKCDIFRQWCSRYNEEEEKIEEIINFQPIGIFNLMLQRFKAEAIIALKEKRNIINSTVPEIGSKKVNELLSDALEAISYLGSEPSTTEDFVSYITFVDKSQQRVENMDARLDYIKEIYDIMEEYHIPIPAEDFANYLKISVELTSLRSTVEKRHEERQKLISKFNEHLENDIKNLIEDISLINNQATEFWLIAADSNAENCLETLRNLTKKMENLTQQANTYQGHQKNFKLEVIRLDILDQVTNELRLRSLLWESVDSWAAAVKTWYNCDFNSLNVEEMTNMTVRYAKYINQLEKGLMKNDIVPKLKEDIELIRDKLPIISYLRNPDLKSRHWIKIQSLLNYKFTPETCVTLSLLESLGAFIHPEELMEIAAAATSEANLENMLNKVQTMWKSLEFIVLPHKESSDIFVLGSLEEIQAALDESYIIVQTIAASRHVTPIKPRLDEWIKQLELFAMTMDAWQYCQQQWMYLEAIFTAPDIQRQLPLEAKLFIKIDKVWKDIMRKTAKMPLAMVSCTQPGLLEQLQENNKNLDEIIKCLEAYLDTKRIAFPRFFFLSNDELLEILAQTRNPHAVQRHLQKCFDAIYRLEFGAAAAPEASEKTSAVLTTDILAMISPEGERVSLGKGLKARGNVENWLSKVEESMFISLRRRMKAAIGDLETRGRQEFIATHPSQIVLTVSQILWVRNVHHILEDAPNTDIAMRTFEQKCYSDLNQLAGMVRTELPPLIRDVIINLITIDVHARDIVTSLIDHEVSSSFEWIKNLRYYWEQEVDNCLTRMSNAEYLYGYEYLGAQRRLVITPLTDKCYLCLMGALQLNLGGAPAGPAGTGKTETTKDLAKALAIQCVVFNCSEGLDFRMMGRFFSGLATSGAWCCFDEFNRIDIEVLSVIAQQLITIKNAKAARANEFMFEGRVIKLVMSCATFVTMNPGYAGRTELPDNLKSLFRPIAMMVPDYRLIAEVILYSEGFESSKQLSIKMTLMYTLCSEQLSQQDHYDFGMRAVKTVLVMAGSLKRENLDKNEEIVLIKALRDSNLPKFLSDDADLFLAILADLFPNIEIPDDPHGIFEETIVSIMTEAKLQPENSSIRKIIQFHETLRVRHGVMLVGPTGAGKTTILRTLCDTYTRLHEIKVPGQFNKRVNMYVLNPKAITMSELYGEVDIFSNEWRDGLLGAIIRSACSADTDDHQWVVCDGPVDALWIENMNTVLDDNKMLCLANSERIKFTPYVHMIFEVMDLAQASPATVSRCGMVYVDSSELGWMPYVKTWLSKLPDNLQNPEITNLILKLFNDYVEDGLAFFKKSCDHAISQVDISKVNMVCSLLESILIEPGAINKNLEKSRLSVFIVQSFIFSYIWGIGGNIIDESREIFDVFVSNQFEKNPDAKLPSSGELWNLFMNVQSRRMDLWIKLMPPFTYDGHQPFFEILVPTIDTVRFGYIIEKMINVKKPVFITGATGVGKSAIVKVVLNSLRESGLWVPVTFNFSAQTTSKRIQDIIELKFEKRKRTLLTPPIGKRVCVFVDDVNMPRLDTYGSQPPIELLRQVLDFGGFYDRDKLFWKTIEDMVLTTACAPPGGGRNPMSPRFMRHFGMLVIPTPTETSLRAIFKSIVHGFLAFNEFSQSVSEIGDQIVNATVDIYNRIATDLLPTPEKSHYIFNLRDLSKCIQGIMQSDPSSTRNIKQMLRLFYHECLRVFHDRLIDDNDKNYFYQLLSQICSRTFGDEVISVSSNNTVEPPQLFFGDFMQFGAPMESRIYEEITNIEKMKTILQDYLDDYCMIAKKEMKLIFFMHAIQHLCRLARILRSERGHGLLVGVGGMGKQSLTRLASHLNGYPCWQIEVIRGYDINSWHADLRTFYFKSGAYAEDTTFLFTDTQIVTEEFLEDINNTLNSGEVPNLYEDDELEKAIIATRPAAKSAGILEGNRDEIYEYFISRVRNHLHLVLCMSPAGDALRFWPNDALLSVAQTFIVPSITDDINKATPLVSVCVLMHESVEDMTKRYFMEMGRRFYTTPSSYLELLKLYSITLERKTKEIISLRSKINNGLNKLYETREMVATMKKELIVLAPELKTSSEEVTKLMKVVVKQQGECDKVRAIVADDEAIAKAKADETAVLEAEARKDLEAVMPALEEAQRALESLNKNDINEIRVFNKPPHLVRYVMEAVCLLLGTKTDWPAAKLVLSDVHFLDRLINYPKDNINEKLLKKLQVYINNPEFVPNLVAKQSKVCKSICIWVRAIDGYAKIFRVVEPKRIKLQHAQDELKTIQNVVDTKQKELLDVENKISQLQKQYDTALKHLKQLESSIALSEARLSRSGRLITALSDEQERWEELMKGFENKITNLIGDCLIAAGALAYLGAFTQLYRQNLFDMWLEKCNSENITITENFSLIGALADPYQVRIWNTFGLPRDQVSTENALLVTQARRWPLMIDPQEQAYRWIRNMESVNNIKFCEMTDSNLMRTVESCIRLGLPILLYNVGEVLDPSLEPVLLQHTFVQGGRLVIRIGNTDIEYEQGFKLYITTKIANPHYLPEICIKVTIVNFTVTPSGLEDQLLALESPDLEKIRDDLVTAINSDKIQLQKLEDKILSMLYSWSGNILDNEELIESLNNSKETSAIIATRLIDSEKTEEKILIQREVYRSVATRGSILFFVIAKTSTKSRNIETRLQILYEEITLSIYLNVSRGLFEKHKLVLSFMFNLAIRMNNKTITSSQWNFILRGPGKIETTKKPNYSTLSDLMWKSVNYLDENFPNFAGISKDALKKIKLTLGYMEEEINVLPDNNENATKDWNNLLDDMEKLMLIKSLREDKLIFGITAFIKNDLGKSFVEPDVISLSEIFQNTSNSTPLIFVLSTGSDPFGAFIKFANEMGSADKCNSISLGQGQGPIAENLIKDGCTKGHWIFLQNCHLATSWMSTLEHLVTNISESENIHTDFRLILSSMPSSTFPISILENAVKVTSEPPKGIKANMKRILFDINQNFFEENDLDTNWRMMIFGICFFHSIIQERKKFGPLGWNILYDFTDNDRECCLLNMKMFCEHGKISWNALTYTTGEITYGGRITDNWDLRCLKTILDNFFSPKTLEEDYIYSPSGIYYPPRFQTLQEYINFVETFPLMEEPEIFGMHENANVTYRLKETQNVINTILDIQPKIDAGVEEKSKSNMVYEAAQMIMDRIALEIDPDQCNPNHYKKDSAGRLPSLTTVLLHEVDRYNKLLMKIHVSMENLQRAIKGFVVMSDELESVFNSLMNNQVPKLWHNVNVYPSLKSLGLWIRDLELRTDFIKTWLMNEQPISFWISGLSFPQGFITGVLQTHARRYNIPIDFLKIDYEITNTILNQEEIESIHVTSKKESPELYNNLSTPNDGVFIHGLYIDAGKWDFDFMVLVDASIGELNPPLPIVHIIPVLNLPEDDQRYVCPLYKTGIRAGVLSTTGHSTNFVISVLLPSSRTQSYWILKGTALLIQITN</sequence>
<reference evidence="16" key="1">
    <citation type="journal article" date="2023" name="bioRxiv">
        <title>Scaffold-level genome assemblies of two parasitoid biocontrol wasps reveal the parthenogenesis mechanism and an associated novel virus.</title>
        <authorList>
            <person name="Inwood S."/>
            <person name="Skelly J."/>
            <person name="Guhlin J."/>
            <person name="Harrop T."/>
            <person name="Goldson S."/>
            <person name="Dearden P."/>
        </authorList>
    </citation>
    <scope>NUCLEOTIDE SEQUENCE</scope>
    <source>
        <strain evidence="16">Irish</strain>
        <tissue evidence="16">Whole body</tissue>
    </source>
</reference>
<keyword evidence="8 13" id="KW-0175">Coiled coil</keyword>
<dbReference type="GO" id="GO:0005524">
    <property type="term" value="F:ATP binding"/>
    <property type="evidence" value="ECO:0007669"/>
    <property type="project" value="UniProtKB-KW"/>
</dbReference>
<dbReference type="Pfam" id="PF12774">
    <property type="entry name" value="AAA_6"/>
    <property type="match status" value="1"/>
</dbReference>
<keyword evidence="5" id="KW-0547">Nucleotide-binding</keyword>
<dbReference type="InterPro" id="IPR042228">
    <property type="entry name" value="Dynein_linker_3"/>
</dbReference>
<dbReference type="Gene3D" id="1.10.8.720">
    <property type="entry name" value="Region D6 of dynein motor"/>
    <property type="match status" value="1"/>
</dbReference>
<dbReference type="InterPro" id="IPR003593">
    <property type="entry name" value="AAA+_ATPase"/>
</dbReference>
<feature type="domain" description="AAA+ ATPase" evidence="15">
    <location>
        <begin position="1473"/>
        <end position="1609"/>
    </location>
</feature>
<evidence type="ECO:0000256" key="8">
    <source>
        <dbReference type="ARBA" id="ARBA00023054"/>
    </source>
</evidence>
<dbReference type="InterPro" id="IPR042222">
    <property type="entry name" value="Dynein_2_N"/>
</dbReference>
<dbReference type="InterPro" id="IPR026983">
    <property type="entry name" value="DHC"/>
</dbReference>
<dbReference type="InterPro" id="IPR024317">
    <property type="entry name" value="Dynein_heavy_chain_D4_dom"/>
</dbReference>
<feature type="domain" description="AAA+ ATPase" evidence="15">
    <location>
        <begin position="1192"/>
        <end position="1331"/>
    </location>
</feature>
<feature type="coiled-coil region" evidence="13">
    <location>
        <begin position="96"/>
        <end position="123"/>
    </location>
</feature>
<evidence type="ECO:0000256" key="14">
    <source>
        <dbReference type="SAM" id="MobiDB-lite"/>
    </source>
</evidence>
<dbReference type="EMBL" id="JAQQBS010000001">
    <property type="protein sequence ID" value="KAK0176317.1"/>
    <property type="molecule type" value="Genomic_DNA"/>
</dbReference>
<dbReference type="Gene3D" id="1.10.287.2620">
    <property type="match status" value="1"/>
</dbReference>
<dbReference type="FunFam" id="3.40.50.300:FF:001143">
    <property type="entry name" value="Dynein axonemal heavy chain 6"/>
    <property type="match status" value="1"/>
</dbReference>
<feature type="coiled-coil region" evidence="13">
    <location>
        <begin position="543"/>
        <end position="603"/>
    </location>
</feature>
<dbReference type="GO" id="GO:0030286">
    <property type="term" value="C:dynein complex"/>
    <property type="evidence" value="ECO:0007669"/>
    <property type="project" value="UniProtKB-KW"/>
</dbReference>
<dbReference type="Gene3D" id="1.10.8.1220">
    <property type="match status" value="1"/>
</dbReference>
<dbReference type="Gene3D" id="1.20.1270.280">
    <property type="match status" value="1"/>
</dbReference>
<accession>A0AA39FUY4</accession>
<keyword evidence="7" id="KW-0243">Dynein</keyword>
<dbReference type="FunFam" id="1.20.140.100:FF:000004">
    <property type="entry name" value="Dynein axonemal heavy chain 6"/>
    <property type="match status" value="1"/>
</dbReference>
<dbReference type="FunFam" id="3.20.180.20:FF:000004">
    <property type="entry name" value="Dynein axonemal heavy chain 6"/>
    <property type="match status" value="1"/>
</dbReference>
<evidence type="ECO:0000256" key="13">
    <source>
        <dbReference type="SAM" id="Coils"/>
    </source>
</evidence>
<dbReference type="GO" id="GO:0051959">
    <property type="term" value="F:dynein light intermediate chain binding"/>
    <property type="evidence" value="ECO:0007669"/>
    <property type="project" value="InterPro"/>
</dbReference>
<keyword evidence="4" id="KW-0493">Microtubule</keyword>
<dbReference type="Gene3D" id="3.20.180.20">
    <property type="entry name" value="Dynein heavy chain, N-terminal domain 2"/>
    <property type="match status" value="1"/>
</dbReference>
<dbReference type="FunFam" id="1.10.8.710:FF:000004">
    <property type="entry name" value="Dynein axonemal heavy chain 6"/>
    <property type="match status" value="1"/>
</dbReference>
<comment type="subcellular location">
    <subcellularLocation>
        <location evidence="1">Cytoplasm</location>
        <location evidence="1">Cytoskeleton</location>
        <location evidence="1">Cilium axoneme</location>
    </subcellularLocation>
</comment>
<keyword evidence="17" id="KW-1185">Reference proteome</keyword>
<dbReference type="FunFam" id="3.40.50.300:FF:002141">
    <property type="entry name" value="Dynein heavy chain"/>
    <property type="match status" value="1"/>
</dbReference>
<evidence type="ECO:0000256" key="3">
    <source>
        <dbReference type="ARBA" id="ARBA00022490"/>
    </source>
</evidence>
<feature type="region of interest" description="Disordered" evidence="14">
    <location>
        <begin position="1"/>
        <end position="26"/>
    </location>
</feature>
<dbReference type="Gene3D" id="1.20.140.100">
    <property type="entry name" value="Dynein heavy chain, N-terminal domain 2"/>
    <property type="match status" value="1"/>
</dbReference>
<dbReference type="FunFam" id="1.20.920.30:FF:000002">
    <property type="entry name" value="Dynein axonemal heavy chain 3"/>
    <property type="match status" value="1"/>
</dbReference>
<dbReference type="FunFam" id="1.20.58.1120:FF:000001">
    <property type="entry name" value="dynein heavy chain 2, axonemal"/>
    <property type="match status" value="1"/>
</dbReference>
<evidence type="ECO:0000256" key="11">
    <source>
        <dbReference type="ARBA" id="ARBA00023212"/>
    </source>
</evidence>
<comment type="caution">
    <text evidence="16">The sequence shown here is derived from an EMBL/GenBank/DDBJ whole genome shotgun (WGS) entry which is preliminary data.</text>
</comment>
<dbReference type="InterPro" id="IPR054354">
    <property type="entry name" value="DYNC2H1-like_lid"/>
</dbReference>
<dbReference type="Pfam" id="PF18199">
    <property type="entry name" value="Dynein_C"/>
    <property type="match status" value="1"/>
</dbReference>
<evidence type="ECO:0000259" key="15">
    <source>
        <dbReference type="SMART" id="SM00382"/>
    </source>
</evidence>
<evidence type="ECO:0000256" key="1">
    <source>
        <dbReference type="ARBA" id="ARBA00004430"/>
    </source>
</evidence>
<keyword evidence="3" id="KW-0963">Cytoplasm</keyword>
<protein>
    <recommendedName>
        <fullName evidence="15">AAA+ ATPase domain-containing protein</fullName>
    </recommendedName>
</protein>
<dbReference type="FunFam" id="3.40.50.300:FF:000362">
    <property type="entry name" value="Dynein, axonemal, heavy chain 6"/>
    <property type="match status" value="1"/>
</dbReference>
<dbReference type="PANTHER" id="PTHR22878:SF68">
    <property type="entry name" value="DYNEIN HEAVY CHAIN 6, AXONEMAL-LIKE"/>
    <property type="match status" value="1"/>
</dbReference>
<organism evidence="16 17">
    <name type="scientific">Microctonus aethiopoides</name>
    <dbReference type="NCBI Taxonomy" id="144406"/>
    <lineage>
        <taxon>Eukaryota</taxon>
        <taxon>Metazoa</taxon>
        <taxon>Ecdysozoa</taxon>
        <taxon>Arthropoda</taxon>
        <taxon>Hexapoda</taxon>
        <taxon>Insecta</taxon>
        <taxon>Pterygota</taxon>
        <taxon>Neoptera</taxon>
        <taxon>Endopterygota</taxon>
        <taxon>Hymenoptera</taxon>
        <taxon>Apocrita</taxon>
        <taxon>Ichneumonoidea</taxon>
        <taxon>Braconidae</taxon>
        <taxon>Euphorinae</taxon>
        <taxon>Microctonus</taxon>
    </lineage>
</organism>
<dbReference type="GO" id="GO:0045505">
    <property type="term" value="F:dynein intermediate chain binding"/>
    <property type="evidence" value="ECO:0007669"/>
    <property type="project" value="InterPro"/>
</dbReference>
<dbReference type="GO" id="GO:0007018">
    <property type="term" value="P:microtubule-based movement"/>
    <property type="evidence" value="ECO:0007669"/>
    <property type="project" value="InterPro"/>
</dbReference>
<dbReference type="InterPro" id="IPR042219">
    <property type="entry name" value="AAA_lid_11_sf"/>
</dbReference>
<comment type="similarity">
    <text evidence="2">Belongs to the dynein heavy chain family.</text>
</comment>
<feature type="compositionally biased region" description="Basic residues" evidence="14">
    <location>
        <begin position="1"/>
        <end position="10"/>
    </location>
</feature>
<reference evidence="16" key="2">
    <citation type="submission" date="2023-03" db="EMBL/GenBank/DDBJ databases">
        <authorList>
            <person name="Inwood S.N."/>
            <person name="Skelly J.G."/>
            <person name="Guhlin J."/>
            <person name="Harrop T.W.R."/>
            <person name="Goldson S.G."/>
            <person name="Dearden P.K."/>
        </authorList>
    </citation>
    <scope>NUCLEOTIDE SEQUENCE</scope>
    <source>
        <strain evidence="16">Irish</strain>
        <tissue evidence="16">Whole body</tissue>
    </source>
</reference>
<keyword evidence="11" id="KW-0206">Cytoskeleton</keyword>
<evidence type="ECO:0000256" key="9">
    <source>
        <dbReference type="ARBA" id="ARBA00023069"/>
    </source>
</evidence>
<evidence type="ECO:0000313" key="17">
    <source>
        <dbReference type="Proteomes" id="UP001168990"/>
    </source>
</evidence>
<dbReference type="FunFam" id="1.10.8.720:FF:000007">
    <property type="entry name" value="Dynein axonemal heavy chain 6"/>
    <property type="match status" value="1"/>
</dbReference>
<feature type="domain" description="AAA+ ATPase" evidence="15">
    <location>
        <begin position="1817"/>
        <end position="1965"/>
    </location>
</feature>
<evidence type="ECO:0000256" key="5">
    <source>
        <dbReference type="ARBA" id="ARBA00022741"/>
    </source>
</evidence>
<dbReference type="Gene3D" id="1.20.920.30">
    <property type="match status" value="1"/>
</dbReference>
<dbReference type="Proteomes" id="UP001168990">
    <property type="component" value="Unassembled WGS sequence"/>
</dbReference>
<proteinExistence type="inferred from homology"/>
<dbReference type="PANTHER" id="PTHR22878">
    <property type="entry name" value="DYNEIN HEAVY CHAIN 6, AXONEMAL-LIKE-RELATED"/>
    <property type="match status" value="1"/>
</dbReference>
<dbReference type="Gene3D" id="6.10.140.1060">
    <property type="match status" value="1"/>
</dbReference>
<dbReference type="InterPro" id="IPR035706">
    <property type="entry name" value="AAA_9"/>
</dbReference>
<dbReference type="InterPro" id="IPR024743">
    <property type="entry name" value="Dynein_HC_stalk"/>
</dbReference>
<dbReference type="InterPro" id="IPR027417">
    <property type="entry name" value="P-loop_NTPase"/>
</dbReference>
<dbReference type="Gene3D" id="3.40.50.300">
    <property type="entry name" value="P-loop containing nucleotide triphosphate hydrolases"/>
    <property type="match status" value="5"/>
</dbReference>
<dbReference type="GO" id="GO:0005930">
    <property type="term" value="C:axoneme"/>
    <property type="evidence" value="ECO:0007669"/>
    <property type="project" value="UniProtKB-SubCell"/>
</dbReference>
<keyword evidence="6" id="KW-0067">ATP-binding</keyword>
<dbReference type="GO" id="GO:0005874">
    <property type="term" value="C:microtubule"/>
    <property type="evidence" value="ECO:0007669"/>
    <property type="project" value="UniProtKB-KW"/>
</dbReference>
<evidence type="ECO:0000313" key="16">
    <source>
        <dbReference type="EMBL" id="KAK0176317.1"/>
    </source>
</evidence>
<dbReference type="Gene3D" id="3.10.490.20">
    <property type="match status" value="1"/>
</dbReference>